<dbReference type="AlphaFoldDB" id="A0A848CRD4"/>
<accession>A0A848CRD4</accession>
<protein>
    <submittedName>
        <fullName evidence="1">Uncharacterized protein</fullName>
    </submittedName>
</protein>
<gene>
    <name evidence="1" type="ORF">HF838_17420</name>
</gene>
<comment type="caution">
    <text evidence="1">The sequence shown here is derived from an EMBL/GenBank/DDBJ whole genome shotgun (WGS) entry which is preliminary data.</text>
</comment>
<sequence length="45" mass="5196">MAYEITFTCDKCGSNRYSINADYDFSVFFVCKTCEHAEDIPDDDD</sequence>
<organism evidence="1 2">
    <name type="scientific">Aneurinibacillus aneurinilyticus</name>
    <name type="common">Bacillus aneurinolyticus</name>
    <dbReference type="NCBI Taxonomy" id="1391"/>
    <lineage>
        <taxon>Bacteria</taxon>
        <taxon>Bacillati</taxon>
        <taxon>Bacillota</taxon>
        <taxon>Bacilli</taxon>
        <taxon>Bacillales</taxon>
        <taxon>Paenibacillaceae</taxon>
        <taxon>Aneurinibacillus group</taxon>
        <taxon>Aneurinibacillus</taxon>
    </lineage>
</organism>
<evidence type="ECO:0000313" key="1">
    <source>
        <dbReference type="EMBL" id="NMF00015.1"/>
    </source>
</evidence>
<dbReference type="Proteomes" id="UP000561326">
    <property type="component" value="Unassembled WGS sequence"/>
</dbReference>
<dbReference type="RefSeq" id="WP_168975891.1">
    <property type="nucleotide sequence ID" value="NZ_CAMJCG010000016.1"/>
</dbReference>
<dbReference type="EMBL" id="JABAGO010000038">
    <property type="protein sequence ID" value="NMF00015.1"/>
    <property type="molecule type" value="Genomic_DNA"/>
</dbReference>
<dbReference type="SUPFAM" id="SSF57783">
    <property type="entry name" value="Zinc beta-ribbon"/>
    <property type="match status" value="1"/>
</dbReference>
<reference evidence="1 2" key="1">
    <citation type="submission" date="2020-04" db="EMBL/GenBank/DDBJ databases">
        <authorList>
            <person name="Hitch T.C.A."/>
            <person name="Wylensek D."/>
            <person name="Clavel T."/>
        </authorList>
    </citation>
    <scope>NUCLEOTIDE SEQUENCE [LARGE SCALE GENOMIC DNA]</scope>
    <source>
        <strain evidence="1 2">WB01_D5_05</strain>
    </source>
</reference>
<name>A0A848CRD4_ANEAE</name>
<proteinExistence type="predicted"/>
<evidence type="ECO:0000313" key="2">
    <source>
        <dbReference type="Proteomes" id="UP000561326"/>
    </source>
</evidence>